<keyword evidence="1" id="KW-1133">Transmembrane helix</keyword>
<accession>A0A6V7WU99</accession>
<reference evidence="2 3" key="1">
    <citation type="submission" date="2020-08" db="EMBL/GenBank/DDBJ databases">
        <authorList>
            <person name="Koutsovoulos G."/>
            <person name="Danchin GJ E."/>
        </authorList>
    </citation>
    <scope>NUCLEOTIDE SEQUENCE [LARGE SCALE GENOMIC DNA]</scope>
</reference>
<proteinExistence type="predicted"/>
<organism evidence="2 3">
    <name type="scientific">Meloidogyne enterolobii</name>
    <name type="common">Root-knot nematode worm</name>
    <name type="synonym">Meloidogyne mayaguensis</name>
    <dbReference type="NCBI Taxonomy" id="390850"/>
    <lineage>
        <taxon>Eukaryota</taxon>
        <taxon>Metazoa</taxon>
        <taxon>Ecdysozoa</taxon>
        <taxon>Nematoda</taxon>
        <taxon>Chromadorea</taxon>
        <taxon>Rhabditida</taxon>
        <taxon>Tylenchina</taxon>
        <taxon>Tylenchomorpha</taxon>
        <taxon>Tylenchoidea</taxon>
        <taxon>Meloidogynidae</taxon>
        <taxon>Meloidogyninae</taxon>
        <taxon>Meloidogyne</taxon>
    </lineage>
</organism>
<dbReference type="OrthoDB" id="5863619at2759"/>
<keyword evidence="1" id="KW-0812">Transmembrane</keyword>
<evidence type="ECO:0000313" key="2">
    <source>
        <dbReference type="EMBL" id="CAD2190639.1"/>
    </source>
</evidence>
<comment type="caution">
    <text evidence="2">The sequence shown here is derived from an EMBL/GenBank/DDBJ whole genome shotgun (WGS) entry which is preliminary data.</text>
</comment>
<dbReference type="Proteomes" id="UP000580250">
    <property type="component" value="Unassembled WGS sequence"/>
</dbReference>
<evidence type="ECO:0000256" key="1">
    <source>
        <dbReference type="SAM" id="Phobius"/>
    </source>
</evidence>
<feature type="transmembrane region" description="Helical" evidence="1">
    <location>
        <begin position="12"/>
        <end position="36"/>
    </location>
</feature>
<protein>
    <submittedName>
        <fullName evidence="2">Uncharacterized protein</fullName>
    </submittedName>
</protein>
<feature type="transmembrane region" description="Helical" evidence="1">
    <location>
        <begin position="48"/>
        <end position="74"/>
    </location>
</feature>
<dbReference type="AlphaFoldDB" id="A0A6V7WU99"/>
<gene>
    <name evidence="2" type="ORF">MENT_LOCUS43438</name>
</gene>
<name>A0A6V7WU99_MELEN</name>
<evidence type="ECO:0000313" key="3">
    <source>
        <dbReference type="Proteomes" id="UP000580250"/>
    </source>
</evidence>
<sequence length="155" mass="17809">MSNPREDPLARAVWIINTCVDQIGTVLFTLLIITTIRQKRLHSPCQLLLGLYGFVSLLSKLQIILPFFVCIYFAWTWNYTSHCLCFCSISPYCWSSLIYPLVFVAYVIRSLIQDPFLQVQCFSQDLMGVDGRSLIVGAQLVFNLLTLTCYVLMFF</sequence>
<keyword evidence="1" id="KW-0472">Membrane</keyword>
<feature type="transmembrane region" description="Helical" evidence="1">
    <location>
        <begin position="94"/>
        <end position="112"/>
    </location>
</feature>
<feature type="transmembrane region" description="Helical" evidence="1">
    <location>
        <begin position="133"/>
        <end position="153"/>
    </location>
</feature>
<dbReference type="EMBL" id="CAJEWN010000819">
    <property type="protein sequence ID" value="CAD2190639.1"/>
    <property type="molecule type" value="Genomic_DNA"/>
</dbReference>